<organism evidence="3 4">
    <name type="scientific">Plakobranchus ocellatus</name>
    <dbReference type="NCBI Taxonomy" id="259542"/>
    <lineage>
        <taxon>Eukaryota</taxon>
        <taxon>Metazoa</taxon>
        <taxon>Spiralia</taxon>
        <taxon>Lophotrochozoa</taxon>
        <taxon>Mollusca</taxon>
        <taxon>Gastropoda</taxon>
        <taxon>Heterobranchia</taxon>
        <taxon>Euthyneura</taxon>
        <taxon>Panpulmonata</taxon>
        <taxon>Sacoglossa</taxon>
        <taxon>Placobranchoidea</taxon>
        <taxon>Plakobranchidae</taxon>
        <taxon>Plakobranchus</taxon>
    </lineage>
</organism>
<gene>
    <name evidence="3" type="ORF">PoB_002660100</name>
</gene>
<feature type="compositionally biased region" description="Low complexity" evidence="1">
    <location>
        <begin position="124"/>
        <end position="136"/>
    </location>
</feature>
<sequence>MKIQAMRKSFDISISLSICLFLAGSATGSAVESLSDNGISKRVVSAYDKQTDMMRDSFVSKRSTRDVPMLRLGRPFEDDRSATIQATKEQLNAFLREFLESQALRDERRRQPPLPRYGRRSVQLNRRSNGGNLNSGFVSFEYPDDDPVFRPPPRGGRYKRSLGFNPALASRGEFTALFLTPYESQRISRYLQEKQHDMRAKAVPRPRIGRETGSGSSEKIAGATGPMADPRGL</sequence>
<feature type="chain" id="PRO_5043752603" evidence="2">
    <location>
        <begin position="31"/>
        <end position="233"/>
    </location>
</feature>
<protein>
    <submittedName>
        <fullName evidence="3">Myomodulin neuropeptides 2</fullName>
    </submittedName>
</protein>
<evidence type="ECO:0000256" key="2">
    <source>
        <dbReference type="SAM" id="SignalP"/>
    </source>
</evidence>
<keyword evidence="3" id="KW-0527">Neuropeptide</keyword>
<keyword evidence="2" id="KW-0732">Signal</keyword>
<evidence type="ECO:0000313" key="4">
    <source>
        <dbReference type="Proteomes" id="UP000735302"/>
    </source>
</evidence>
<feature type="signal peptide" evidence="2">
    <location>
        <begin position="1"/>
        <end position="30"/>
    </location>
</feature>
<proteinExistence type="predicted"/>
<keyword evidence="4" id="KW-1185">Reference proteome</keyword>
<comment type="caution">
    <text evidence="3">The sequence shown here is derived from an EMBL/GenBank/DDBJ whole genome shotgun (WGS) entry which is preliminary data.</text>
</comment>
<dbReference type="AlphaFoldDB" id="A0AAV3ZVZ3"/>
<feature type="region of interest" description="Disordered" evidence="1">
    <location>
        <begin position="195"/>
        <end position="233"/>
    </location>
</feature>
<name>A0AAV3ZVZ3_9GAST</name>
<feature type="region of interest" description="Disordered" evidence="1">
    <location>
        <begin position="105"/>
        <end position="138"/>
    </location>
</feature>
<evidence type="ECO:0000313" key="3">
    <source>
        <dbReference type="EMBL" id="GFO00096.1"/>
    </source>
</evidence>
<dbReference type="GO" id="GO:0007218">
    <property type="term" value="P:neuropeptide signaling pathway"/>
    <property type="evidence" value="ECO:0007669"/>
    <property type="project" value="UniProtKB-KW"/>
</dbReference>
<dbReference type="Proteomes" id="UP000735302">
    <property type="component" value="Unassembled WGS sequence"/>
</dbReference>
<evidence type="ECO:0000256" key="1">
    <source>
        <dbReference type="SAM" id="MobiDB-lite"/>
    </source>
</evidence>
<accession>A0AAV3ZVZ3</accession>
<dbReference type="EMBL" id="BLXT01003028">
    <property type="protein sequence ID" value="GFO00096.1"/>
    <property type="molecule type" value="Genomic_DNA"/>
</dbReference>
<reference evidence="3 4" key="1">
    <citation type="journal article" date="2021" name="Elife">
        <title>Chloroplast acquisition without the gene transfer in kleptoplastic sea slugs, Plakobranchus ocellatus.</title>
        <authorList>
            <person name="Maeda T."/>
            <person name="Takahashi S."/>
            <person name="Yoshida T."/>
            <person name="Shimamura S."/>
            <person name="Takaki Y."/>
            <person name="Nagai Y."/>
            <person name="Toyoda A."/>
            <person name="Suzuki Y."/>
            <person name="Arimoto A."/>
            <person name="Ishii H."/>
            <person name="Satoh N."/>
            <person name="Nishiyama T."/>
            <person name="Hasebe M."/>
            <person name="Maruyama T."/>
            <person name="Minagawa J."/>
            <person name="Obokata J."/>
            <person name="Shigenobu S."/>
        </authorList>
    </citation>
    <scope>NUCLEOTIDE SEQUENCE [LARGE SCALE GENOMIC DNA]</scope>
</reference>